<comment type="caution">
    <text evidence="1">The sequence shown here is derived from an EMBL/GenBank/DDBJ whole genome shotgun (WGS) entry which is preliminary data.</text>
</comment>
<protein>
    <submittedName>
        <fullName evidence="1">Uncharacterized protein</fullName>
    </submittedName>
</protein>
<evidence type="ECO:0000313" key="1">
    <source>
        <dbReference type="EMBL" id="RDE84757.1"/>
    </source>
</evidence>
<organism evidence="1 2">
    <name type="scientific">Haemophilus parainfluenzae</name>
    <dbReference type="NCBI Taxonomy" id="729"/>
    <lineage>
        <taxon>Bacteria</taxon>
        <taxon>Pseudomonadati</taxon>
        <taxon>Pseudomonadota</taxon>
        <taxon>Gammaproteobacteria</taxon>
        <taxon>Pasteurellales</taxon>
        <taxon>Pasteurellaceae</taxon>
        <taxon>Haemophilus</taxon>
    </lineage>
</organism>
<accession>A0AAQ0H0K9</accession>
<name>A0AAQ0H0K9_HAEPA</name>
<dbReference type="RefSeq" id="WP_053087333.1">
    <property type="nucleotide sequence ID" value="NZ_QEPT01000002.1"/>
</dbReference>
<reference evidence="1 2" key="1">
    <citation type="submission" date="2018-05" db="EMBL/GenBank/DDBJ databases">
        <title>Draft Genome Sequences for a Diverse set of 7 Haemophilus Species.</title>
        <authorList>
            <person name="Nichols M."/>
            <person name="Topaz N."/>
            <person name="Wang X."/>
            <person name="Wang X."/>
            <person name="Boxrud D."/>
        </authorList>
    </citation>
    <scope>NUCLEOTIDE SEQUENCE [LARGE SCALE GENOMIC DNA]</scope>
    <source>
        <strain evidence="1 2">C2006002596</strain>
    </source>
</reference>
<dbReference type="Proteomes" id="UP000253823">
    <property type="component" value="Unassembled WGS sequence"/>
</dbReference>
<gene>
    <name evidence="1" type="ORF">DPV95_03175</name>
</gene>
<evidence type="ECO:0000313" key="2">
    <source>
        <dbReference type="Proteomes" id="UP000253823"/>
    </source>
</evidence>
<dbReference type="AlphaFoldDB" id="A0AAQ0H0K9"/>
<dbReference type="EMBL" id="QEPT01000002">
    <property type="protein sequence ID" value="RDE84757.1"/>
    <property type="molecule type" value="Genomic_DNA"/>
</dbReference>
<proteinExistence type="predicted"/>
<sequence>MTTQKTITNRRKSVDERNNELMKTLWTEEELKKIPRWNRKINHGFATLPRALPLITLIQDKLSNGKPLSSTYLSLWFRGNDDGFINIKNEKDLAIESGFSGERAVSTWKSRMKLLQKFGFIEIKKGLENEFQYILLINPFIAIHKLKDTIQEGLYTKLAERMLEVGSKWD</sequence>